<evidence type="ECO:0000313" key="2">
    <source>
        <dbReference type="Proteomes" id="UP001165960"/>
    </source>
</evidence>
<dbReference type="Proteomes" id="UP001165960">
    <property type="component" value="Unassembled WGS sequence"/>
</dbReference>
<evidence type="ECO:0000313" key="1">
    <source>
        <dbReference type="EMBL" id="KAJ9056221.1"/>
    </source>
</evidence>
<comment type="caution">
    <text evidence="1">The sequence shown here is derived from an EMBL/GenBank/DDBJ whole genome shotgun (WGS) entry which is preliminary data.</text>
</comment>
<name>A0ACC2S1H2_9FUNG</name>
<protein>
    <submittedName>
        <fullName evidence="1">Uncharacterized protein</fullName>
    </submittedName>
</protein>
<organism evidence="1 2">
    <name type="scientific">Entomophthora muscae</name>
    <dbReference type="NCBI Taxonomy" id="34485"/>
    <lineage>
        <taxon>Eukaryota</taxon>
        <taxon>Fungi</taxon>
        <taxon>Fungi incertae sedis</taxon>
        <taxon>Zoopagomycota</taxon>
        <taxon>Entomophthoromycotina</taxon>
        <taxon>Entomophthoromycetes</taxon>
        <taxon>Entomophthorales</taxon>
        <taxon>Entomophthoraceae</taxon>
        <taxon>Entomophthora</taxon>
    </lineage>
</organism>
<accession>A0ACC2S1H2</accession>
<dbReference type="EMBL" id="QTSX02005992">
    <property type="protein sequence ID" value="KAJ9056221.1"/>
    <property type="molecule type" value="Genomic_DNA"/>
</dbReference>
<gene>
    <name evidence="1" type="ORF">DSO57_1035415</name>
</gene>
<reference evidence="1" key="1">
    <citation type="submission" date="2022-04" db="EMBL/GenBank/DDBJ databases">
        <title>Genome of the entomopathogenic fungus Entomophthora muscae.</title>
        <authorList>
            <person name="Elya C."/>
            <person name="Lovett B.R."/>
            <person name="Lee E."/>
            <person name="Macias A.M."/>
            <person name="Hajek A.E."/>
            <person name="De Bivort B.L."/>
            <person name="Kasson M.T."/>
            <person name="De Fine Licht H.H."/>
            <person name="Stajich J.E."/>
        </authorList>
    </citation>
    <scope>NUCLEOTIDE SEQUENCE</scope>
    <source>
        <strain evidence="1">Berkeley</strain>
    </source>
</reference>
<sequence>MLLWLTQLLLCFLFTVYQFSSRSSGPPAPPPEVFRPVSVPFGPVHFTEYPLKPEYKDYTSEKIIELDPLARIQSAVRYNHQGLWIFSIPKLFRGKFNYLLAYNIYMELPVTPKLMPASLPDLPTNHTGKLFGIVYITLTRVVDTIIPAAGPWSWVRKSASYLLKLAPILWWALPARNPAQVIPKNDRPAARDWIPDIEAKIKELELVIRTGAETDHRSPGLKCRSIRPSTRSLRDC</sequence>
<proteinExistence type="predicted"/>
<keyword evidence="2" id="KW-1185">Reference proteome</keyword>